<gene>
    <name evidence="1" type="ORF">OPKNFCMD_4520</name>
</gene>
<keyword evidence="2" id="KW-1185">Reference proteome</keyword>
<name>A0ABQ4R259_9HYPH</name>
<evidence type="ECO:0000313" key="2">
    <source>
        <dbReference type="Proteomes" id="UP001055167"/>
    </source>
</evidence>
<reference evidence="1" key="1">
    <citation type="journal article" date="2021" name="Front. Microbiol.">
        <title>Comprehensive Comparative Genomics and Phenotyping of Methylobacterium Species.</title>
        <authorList>
            <person name="Alessa O."/>
            <person name="Ogura Y."/>
            <person name="Fujitani Y."/>
            <person name="Takami H."/>
            <person name="Hayashi T."/>
            <person name="Sahin N."/>
            <person name="Tani A."/>
        </authorList>
    </citation>
    <scope>NUCLEOTIDE SEQUENCE</scope>
    <source>
        <strain evidence="1">KCTC 52305</strain>
    </source>
</reference>
<proteinExistence type="predicted"/>
<dbReference type="Proteomes" id="UP001055167">
    <property type="component" value="Unassembled WGS sequence"/>
</dbReference>
<comment type="caution">
    <text evidence="1">The sequence shown here is derived from an EMBL/GenBank/DDBJ whole genome shotgun (WGS) entry which is preliminary data.</text>
</comment>
<dbReference type="RefSeq" id="WP_128565556.1">
    <property type="nucleotide sequence ID" value="NZ_BPQH01000015.1"/>
</dbReference>
<accession>A0ABQ4R259</accession>
<organism evidence="1 2">
    <name type="scientific">Methylobacterium crusticola</name>
    <dbReference type="NCBI Taxonomy" id="1697972"/>
    <lineage>
        <taxon>Bacteria</taxon>
        <taxon>Pseudomonadati</taxon>
        <taxon>Pseudomonadota</taxon>
        <taxon>Alphaproteobacteria</taxon>
        <taxon>Hyphomicrobiales</taxon>
        <taxon>Methylobacteriaceae</taxon>
        <taxon>Methylobacterium</taxon>
    </lineage>
</organism>
<dbReference type="EMBL" id="BPQH01000015">
    <property type="protein sequence ID" value="GJD51762.1"/>
    <property type="molecule type" value="Genomic_DNA"/>
</dbReference>
<evidence type="ECO:0000313" key="1">
    <source>
        <dbReference type="EMBL" id="GJD51762.1"/>
    </source>
</evidence>
<protein>
    <submittedName>
        <fullName evidence="1">Uncharacterized protein</fullName>
    </submittedName>
</protein>
<sequence>MATRTIRAGVSLVIPDLTKSVSEIKDAVGVVIRHASVGVKTIPPGEMVELDEEEADRIEARWPWQPTQIVDASVTRMQSAPPTRRVAR</sequence>
<reference evidence="1" key="2">
    <citation type="submission" date="2021-08" db="EMBL/GenBank/DDBJ databases">
        <authorList>
            <person name="Tani A."/>
            <person name="Ola A."/>
            <person name="Ogura Y."/>
            <person name="Katsura K."/>
            <person name="Hayashi T."/>
        </authorList>
    </citation>
    <scope>NUCLEOTIDE SEQUENCE</scope>
    <source>
        <strain evidence="1">KCTC 52305</strain>
    </source>
</reference>